<proteinExistence type="predicted"/>
<organism evidence="1 2">
    <name type="scientific">Diploptera punctata</name>
    <name type="common">Pacific beetle cockroach</name>
    <dbReference type="NCBI Taxonomy" id="6984"/>
    <lineage>
        <taxon>Eukaryota</taxon>
        <taxon>Metazoa</taxon>
        <taxon>Ecdysozoa</taxon>
        <taxon>Arthropoda</taxon>
        <taxon>Hexapoda</taxon>
        <taxon>Insecta</taxon>
        <taxon>Pterygota</taxon>
        <taxon>Neoptera</taxon>
        <taxon>Polyneoptera</taxon>
        <taxon>Dictyoptera</taxon>
        <taxon>Blattodea</taxon>
        <taxon>Blaberoidea</taxon>
        <taxon>Blaberidae</taxon>
        <taxon>Diplopterinae</taxon>
        <taxon>Diploptera</taxon>
    </lineage>
</organism>
<comment type="caution">
    <text evidence="1">The sequence shown here is derived from an EMBL/GenBank/DDBJ whole genome shotgun (WGS) entry which is preliminary data.</text>
</comment>
<gene>
    <name evidence="1" type="ORF">L9F63_000199</name>
</gene>
<reference evidence="1" key="1">
    <citation type="journal article" date="2023" name="IScience">
        <title>Live-bearing cockroach genome reveals convergent evolutionary mechanisms linked to viviparity in insects and beyond.</title>
        <authorList>
            <person name="Fouks B."/>
            <person name="Harrison M.C."/>
            <person name="Mikhailova A.A."/>
            <person name="Marchal E."/>
            <person name="English S."/>
            <person name="Carruthers M."/>
            <person name="Jennings E.C."/>
            <person name="Chiamaka E.L."/>
            <person name="Frigard R.A."/>
            <person name="Pippel M."/>
            <person name="Attardo G.M."/>
            <person name="Benoit J.B."/>
            <person name="Bornberg-Bauer E."/>
            <person name="Tobe S.S."/>
        </authorList>
    </citation>
    <scope>NUCLEOTIDE SEQUENCE</scope>
    <source>
        <strain evidence="1">Stay&amp;Tobe</strain>
    </source>
</reference>
<feature type="non-terminal residue" evidence="1">
    <location>
        <position position="1"/>
    </location>
</feature>
<evidence type="ECO:0000313" key="2">
    <source>
        <dbReference type="Proteomes" id="UP001233999"/>
    </source>
</evidence>
<protein>
    <submittedName>
        <fullName evidence="1">Uncharacterized protein</fullName>
    </submittedName>
</protein>
<reference evidence="1" key="2">
    <citation type="submission" date="2023-05" db="EMBL/GenBank/DDBJ databases">
        <authorList>
            <person name="Fouks B."/>
        </authorList>
    </citation>
    <scope>NUCLEOTIDE SEQUENCE</scope>
    <source>
        <strain evidence="1">Stay&amp;Tobe</strain>
        <tissue evidence="1">Testes</tissue>
    </source>
</reference>
<evidence type="ECO:0000313" key="1">
    <source>
        <dbReference type="EMBL" id="KAJ9601666.1"/>
    </source>
</evidence>
<accession>A0AAD8AN56</accession>
<sequence>MASSDYCLTIIVVSSLCISSRFNFSRLQFTLLASRRVRYLMGLPSTIRYQTVCCINPNRRGQCRSGACIYIVVRRCSHPLGLSIENITIEPLARLLS</sequence>
<keyword evidence="2" id="KW-1185">Reference proteome</keyword>
<name>A0AAD8AN56_DIPPU</name>
<feature type="non-terminal residue" evidence="1">
    <location>
        <position position="97"/>
    </location>
</feature>
<dbReference type="Proteomes" id="UP001233999">
    <property type="component" value="Unassembled WGS sequence"/>
</dbReference>
<dbReference type="AlphaFoldDB" id="A0AAD8AN56"/>
<dbReference type="EMBL" id="JASPKZ010000006">
    <property type="protein sequence ID" value="KAJ9601666.1"/>
    <property type="molecule type" value="Genomic_DNA"/>
</dbReference>